<evidence type="ECO:0000313" key="3">
    <source>
        <dbReference type="Proteomes" id="UP000034448"/>
    </source>
</evidence>
<comment type="caution">
    <text evidence="2">The sequence shown here is derived from an EMBL/GenBank/DDBJ whole genome shotgun (WGS) entry which is preliminary data.</text>
</comment>
<dbReference type="EMBL" id="LBSJ01000012">
    <property type="protein sequence ID" value="KKQ15680.1"/>
    <property type="molecule type" value="Genomic_DNA"/>
</dbReference>
<keyword evidence="1" id="KW-0472">Membrane</keyword>
<evidence type="ECO:0000313" key="2">
    <source>
        <dbReference type="EMBL" id="KKQ15680.1"/>
    </source>
</evidence>
<name>A0A0G0FPH1_9BACT</name>
<protein>
    <submittedName>
        <fullName evidence="2">Uncharacterized protein</fullName>
    </submittedName>
</protein>
<organism evidence="2 3">
    <name type="scientific">Candidatus Daviesbacteria bacterium GW2011_GWA1_36_8</name>
    <dbReference type="NCBI Taxonomy" id="1618417"/>
    <lineage>
        <taxon>Bacteria</taxon>
        <taxon>Candidatus Daviesiibacteriota</taxon>
    </lineage>
</organism>
<evidence type="ECO:0000256" key="1">
    <source>
        <dbReference type="SAM" id="Phobius"/>
    </source>
</evidence>
<dbReference type="AlphaFoldDB" id="A0A0G0FPH1"/>
<proteinExistence type="predicted"/>
<accession>A0A0G0FPH1</accession>
<keyword evidence="1" id="KW-1133">Transmembrane helix</keyword>
<sequence length="79" mass="8615">MRERVSGIRENIVRTGLAGALLLVGTGAVLEYKFGLVNKTGEAIEEVSYQVRKGISDGAYHVARGAERFHDWSNPGPRS</sequence>
<dbReference type="Proteomes" id="UP000034448">
    <property type="component" value="Unassembled WGS sequence"/>
</dbReference>
<keyword evidence="1" id="KW-0812">Transmembrane</keyword>
<gene>
    <name evidence="2" type="ORF">US28_C0012G0017</name>
</gene>
<feature type="transmembrane region" description="Helical" evidence="1">
    <location>
        <begin position="12"/>
        <end position="30"/>
    </location>
</feature>
<reference evidence="2 3" key="1">
    <citation type="journal article" date="2015" name="Nature">
        <title>rRNA introns, odd ribosomes, and small enigmatic genomes across a large radiation of phyla.</title>
        <authorList>
            <person name="Brown C.T."/>
            <person name="Hug L.A."/>
            <person name="Thomas B.C."/>
            <person name="Sharon I."/>
            <person name="Castelle C.J."/>
            <person name="Singh A."/>
            <person name="Wilkins M.J."/>
            <person name="Williams K.H."/>
            <person name="Banfield J.F."/>
        </authorList>
    </citation>
    <scope>NUCLEOTIDE SEQUENCE [LARGE SCALE GENOMIC DNA]</scope>
</reference>